<reference evidence="1 2" key="1">
    <citation type="journal article" date="2019" name="Microorganisms">
        <title>Paenibacillus lutrae sp. nov., A Chitinolytic Species Isolated from A River Otter in Castril Natural Park, Granada, Spain.</title>
        <authorList>
            <person name="Rodriguez M."/>
            <person name="Reina J.C."/>
            <person name="Bejar V."/>
            <person name="Llamas I."/>
        </authorList>
    </citation>
    <scope>NUCLEOTIDE SEQUENCE [LARGE SCALE GENOMIC DNA]</scope>
    <source>
        <strain evidence="1 2">N10</strain>
    </source>
</reference>
<protein>
    <recommendedName>
        <fullName evidence="3">Phage major capsid protein</fullName>
    </recommendedName>
</protein>
<gene>
    <name evidence="1" type="ORF">EDM21_12600</name>
</gene>
<evidence type="ECO:0000313" key="1">
    <source>
        <dbReference type="EMBL" id="MVP00352.1"/>
    </source>
</evidence>
<name>A0A7X3JZS8_9BACL</name>
<evidence type="ECO:0000313" key="2">
    <source>
        <dbReference type="Proteomes" id="UP000490800"/>
    </source>
</evidence>
<organism evidence="1 2">
    <name type="scientific">Paenibacillus lutrae</name>
    <dbReference type="NCBI Taxonomy" id="2078573"/>
    <lineage>
        <taxon>Bacteria</taxon>
        <taxon>Bacillati</taxon>
        <taxon>Bacillota</taxon>
        <taxon>Bacilli</taxon>
        <taxon>Bacillales</taxon>
        <taxon>Paenibacillaceae</taxon>
        <taxon>Paenibacillus</taxon>
    </lineage>
</organism>
<proteinExistence type="predicted"/>
<evidence type="ECO:0008006" key="3">
    <source>
        <dbReference type="Google" id="ProtNLM"/>
    </source>
</evidence>
<dbReference type="Proteomes" id="UP000490800">
    <property type="component" value="Unassembled WGS sequence"/>
</dbReference>
<comment type="caution">
    <text evidence="1">The sequence shown here is derived from an EMBL/GenBank/DDBJ whole genome shotgun (WGS) entry which is preliminary data.</text>
</comment>
<keyword evidence="2" id="KW-1185">Reference proteome</keyword>
<dbReference type="OrthoDB" id="2540482at2"/>
<dbReference type="Pfam" id="PF25209">
    <property type="entry name" value="Phage_capsid_4"/>
    <property type="match status" value="1"/>
</dbReference>
<dbReference type="AlphaFoldDB" id="A0A7X3JZS8"/>
<accession>A0A7X3JZS8</accession>
<sequence length="337" mass="37333">MAGVVISKASGVNDSVFGKSQEPLKLYVEQQIEAFEQHSIISNVFYEDDTNNFAEKYGYETSLGDFEAVGEGGAYPRNTFQEGFSKVIEPDEWKNSFEITQQMVEDGKIGKMQQRAGQFTLAYNRGREKFATGILNNGSSATMAFGPNNKIFDITAADKKPLFATDHPSVTGGYGTQSNYFGLPFSYDALALVEEAMQNFRDDDGNLLNLMPDTIIIPNKARIKKTAFDAVGADGIPNTGNNSFSYQYDRWNIIISPYLNNANGITAGTDSWYMMDSTFNQNYSGLVWLERLGLTVKSYIDENTDNNVWKGRARFGAAPNNWRAIAKVDPGLGTILT</sequence>
<dbReference type="RefSeq" id="WP_157335950.1">
    <property type="nucleotide sequence ID" value="NZ_RHLK01000006.1"/>
</dbReference>
<dbReference type="EMBL" id="RHLK01000006">
    <property type="protein sequence ID" value="MVP00352.1"/>
    <property type="molecule type" value="Genomic_DNA"/>
</dbReference>